<keyword evidence="4" id="KW-1185">Reference proteome</keyword>
<sequence length="209" mass="24794">LTRTHRKRHMENPNIHNIPYVRSRDQKRWKGHAKKLISKEETTESNNDRMRKWRAENREKNRQNDLRCRVYRLARQRFGDHDSPEKQNFVKEEISRRLGRRIMLESKSDSTDLIELPFYSGLQQKIKLPSIQQMSNAWSSNTSFLPELSPNLQRRTKLEKESPFNDCILPSMHTFLSFEEKSEGIKYADSNSILDDFVGVVLNYVDNSP</sequence>
<dbReference type="Proteomes" id="UP000253551">
    <property type="component" value="Unassembled WGS sequence"/>
</dbReference>
<evidence type="ECO:0000313" key="4">
    <source>
        <dbReference type="Proteomes" id="UP000253551"/>
    </source>
</evidence>
<evidence type="ECO:0000256" key="1">
    <source>
        <dbReference type="SAM" id="MobiDB-lite"/>
    </source>
</evidence>
<evidence type="ECO:0000259" key="2">
    <source>
        <dbReference type="Pfam" id="PF11223"/>
    </source>
</evidence>
<dbReference type="InterPro" id="IPR021386">
    <property type="entry name" value="SPP41_DUF3020"/>
</dbReference>
<reference evidence="3 4" key="1">
    <citation type="journal article" date="2018" name="G3 (Bethesda)">
        <title>Phylogenetic and Phylogenomic Definition of Rhizopus Species.</title>
        <authorList>
            <person name="Gryganskyi A.P."/>
            <person name="Golan J."/>
            <person name="Dolatabadi S."/>
            <person name="Mondo S."/>
            <person name="Robb S."/>
            <person name="Idnurm A."/>
            <person name="Muszewska A."/>
            <person name="Steczkiewicz K."/>
            <person name="Masonjones S."/>
            <person name="Liao H.L."/>
            <person name="Gajdeczka M.T."/>
            <person name="Anike F."/>
            <person name="Vuek A."/>
            <person name="Anishchenko I.M."/>
            <person name="Voigt K."/>
            <person name="de Hoog G.S."/>
            <person name="Smith M.E."/>
            <person name="Heitman J."/>
            <person name="Vilgalys R."/>
            <person name="Stajich J.E."/>
        </authorList>
    </citation>
    <scope>NUCLEOTIDE SEQUENCE [LARGE SCALE GENOMIC DNA]</scope>
    <source>
        <strain evidence="3 4">LSU 92-RS-03</strain>
    </source>
</reference>
<dbReference type="AlphaFoldDB" id="A0A367IM07"/>
<proteinExistence type="predicted"/>
<dbReference type="Pfam" id="PF11223">
    <property type="entry name" value="DUF3020"/>
    <property type="match status" value="1"/>
</dbReference>
<feature type="region of interest" description="Disordered" evidence="1">
    <location>
        <begin position="35"/>
        <end position="58"/>
    </location>
</feature>
<name>A0A367IM07_RHIST</name>
<feature type="compositionally biased region" description="Basic and acidic residues" evidence="1">
    <location>
        <begin position="37"/>
        <end position="58"/>
    </location>
</feature>
<protein>
    <recommendedName>
        <fullName evidence="2">DUF3020 domain-containing protein</fullName>
    </recommendedName>
</protein>
<feature type="non-terminal residue" evidence="3">
    <location>
        <position position="1"/>
    </location>
</feature>
<evidence type="ECO:0000313" key="3">
    <source>
        <dbReference type="EMBL" id="RCH78737.1"/>
    </source>
</evidence>
<comment type="caution">
    <text evidence="3">The sequence shown here is derived from an EMBL/GenBank/DDBJ whole genome shotgun (WGS) entry which is preliminary data.</text>
</comment>
<dbReference type="EMBL" id="PJQM01007030">
    <property type="protein sequence ID" value="RCH78737.1"/>
    <property type="molecule type" value="Genomic_DNA"/>
</dbReference>
<accession>A0A367IM07</accession>
<dbReference type="OrthoDB" id="5595797at2759"/>
<feature type="domain" description="DUF3020" evidence="2">
    <location>
        <begin position="46"/>
        <end position="93"/>
    </location>
</feature>
<organism evidence="3 4">
    <name type="scientific">Rhizopus stolonifer</name>
    <name type="common">Rhizopus nigricans</name>
    <dbReference type="NCBI Taxonomy" id="4846"/>
    <lineage>
        <taxon>Eukaryota</taxon>
        <taxon>Fungi</taxon>
        <taxon>Fungi incertae sedis</taxon>
        <taxon>Mucoromycota</taxon>
        <taxon>Mucoromycotina</taxon>
        <taxon>Mucoromycetes</taxon>
        <taxon>Mucorales</taxon>
        <taxon>Mucorineae</taxon>
        <taxon>Rhizopodaceae</taxon>
        <taxon>Rhizopus</taxon>
    </lineage>
</organism>
<gene>
    <name evidence="3" type="ORF">CU098_005580</name>
</gene>